<feature type="region of interest" description="Disordered" evidence="1">
    <location>
        <begin position="106"/>
        <end position="344"/>
    </location>
</feature>
<feature type="compositionally biased region" description="Basic and acidic residues" evidence="1">
    <location>
        <begin position="250"/>
        <end position="265"/>
    </location>
</feature>
<organism evidence="4 5">
    <name type="scientific">Bombella pluederhausensis</name>
    <dbReference type="NCBI Taxonomy" id="2967336"/>
    <lineage>
        <taxon>Bacteria</taxon>
        <taxon>Pseudomonadati</taxon>
        <taxon>Pseudomonadota</taxon>
        <taxon>Alphaproteobacteria</taxon>
        <taxon>Acetobacterales</taxon>
        <taxon>Acetobacteraceae</taxon>
        <taxon>Bombella</taxon>
    </lineage>
</organism>
<dbReference type="Gene3D" id="3.30.70.1070">
    <property type="entry name" value="Sporulation related repeat"/>
    <property type="match status" value="1"/>
</dbReference>
<evidence type="ECO:0000259" key="3">
    <source>
        <dbReference type="PROSITE" id="PS51724"/>
    </source>
</evidence>
<dbReference type="SUPFAM" id="SSF110997">
    <property type="entry name" value="Sporulation related repeat"/>
    <property type="match status" value="1"/>
</dbReference>
<keyword evidence="5" id="KW-1185">Reference proteome</keyword>
<dbReference type="RefSeq" id="WP_266115835.1">
    <property type="nucleotide sequence ID" value="NZ_JANIDY010000001.1"/>
</dbReference>
<evidence type="ECO:0000256" key="1">
    <source>
        <dbReference type="SAM" id="MobiDB-lite"/>
    </source>
</evidence>
<evidence type="ECO:0000256" key="2">
    <source>
        <dbReference type="SAM" id="Phobius"/>
    </source>
</evidence>
<feature type="compositionally biased region" description="Basic and acidic residues" evidence="1">
    <location>
        <begin position="16"/>
        <end position="30"/>
    </location>
</feature>
<feature type="domain" description="SPOR" evidence="3">
    <location>
        <begin position="339"/>
        <end position="423"/>
    </location>
</feature>
<feature type="compositionally biased region" description="Low complexity" evidence="1">
    <location>
        <begin position="150"/>
        <end position="177"/>
    </location>
</feature>
<name>A0ABT3WEP6_9PROT</name>
<dbReference type="Proteomes" id="UP001165576">
    <property type="component" value="Unassembled WGS sequence"/>
</dbReference>
<proteinExistence type="predicted"/>
<feature type="compositionally biased region" description="Acidic residues" evidence="1">
    <location>
        <begin position="240"/>
        <end position="249"/>
    </location>
</feature>
<feature type="transmembrane region" description="Helical" evidence="2">
    <location>
        <begin position="60"/>
        <end position="81"/>
    </location>
</feature>
<reference evidence="4" key="1">
    <citation type="submission" date="2022-07" db="EMBL/GenBank/DDBJ databases">
        <title>Bombella genomes.</title>
        <authorList>
            <person name="Harer L."/>
            <person name="Styblova S."/>
            <person name="Ehrmann M."/>
        </authorList>
    </citation>
    <scope>NUCLEOTIDE SEQUENCE</scope>
    <source>
        <strain evidence="4">TMW 2.2543</strain>
    </source>
</reference>
<dbReference type="Pfam" id="PF05036">
    <property type="entry name" value="SPOR"/>
    <property type="match status" value="1"/>
</dbReference>
<feature type="region of interest" description="Disordered" evidence="1">
    <location>
        <begin position="1"/>
        <end position="30"/>
    </location>
</feature>
<gene>
    <name evidence="4" type="ORF">NQF86_01415</name>
</gene>
<dbReference type="InterPro" id="IPR036680">
    <property type="entry name" value="SPOR-like_sf"/>
</dbReference>
<accession>A0ABT3WEP6</accession>
<protein>
    <submittedName>
        <fullName evidence="4">SPOR domain-containing protein</fullName>
    </submittedName>
</protein>
<dbReference type="InterPro" id="IPR007730">
    <property type="entry name" value="SPOR-like_dom"/>
</dbReference>
<evidence type="ECO:0000313" key="4">
    <source>
        <dbReference type="EMBL" id="MCX5617333.1"/>
    </source>
</evidence>
<feature type="compositionally biased region" description="Pro residues" evidence="1">
    <location>
        <begin position="300"/>
        <end position="316"/>
    </location>
</feature>
<sequence length="423" mass="44575">MSMPDDYHDSNLSPPHADERLGGEGRRPLGRMAEREGDRYGGRAHFLSSFMGSQSGTRGLMLLGVAGAALLLVVGGVWSWMVTHHPSGIPVIGPPPYPVKDRPADPGGMMVMGDDTTKSDVTGRGSVHLAPPPEQPDVSLLAGRMKHEPSASSSGTAAAPAASPAPQAVSAGSEAAGAGEGTAGAKPAESKPENAVPDGTSSVPAGSGVVLPDQKADDVTETELPDESGKRRDAKKVPPADDDTADDVDEKPAAKAEPARKKVQPEDVEEQPAPARKSQDEGDDEPGKVKKEKKSRTHTLPPPADPHLSPLPPPAPAVESRRAEARKAVTPPEEPHKKASETGRYEVQLAALANEEQARQEWGRLRRKLPDLLGGYEPVYRKVERDGKTFIRLRVGGFADRAAARQLCVQLHAQAQACAVAAN</sequence>
<keyword evidence="2" id="KW-1133">Transmembrane helix</keyword>
<feature type="compositionally biased region" description="Basic and acidic residues" evidence="1">
    <location>
        <begin position="319"/>
        <end position="344"/>
    </location>
</feature>
<evidence type="ECO:0000313" key="5">
    <source>
        <dbReference type="Proteomes" id="UP001165576"/>
    </source>
</evidence>
<dbReference type="PROSITE" id="PS51724">
    <property type="entry name" value="SPOR"/>
    <property type="match status" value="1"/>
</dbReference>
<keyword evidence="2" id="KW-0812">Transmembrane</keyword>
<keyword evidence="2" id="KW-0472">Membrane</keyword>
<dbReference type="EMBL" id="JANIDY010000001">
    <property type="protein sequence ID" value="MCX5617333.1"/>
    <property type="molecule type" value="Genomic_DNA"/>
</dbReference>
<comment type="caution">
    <text evidence="4">The sequence shown here is derived from an EMBL/GenBank/DDBJ whole genome shotgun (WGS) entry which is preliminary data.</text>
</comment>
<feature type="compositionally biased region" description="Basic and acidic residues" evidence="1">
    <location>
        <begin position="227"/>
        <end position="239"/>
    </location>
</feature>
<feature type="compositionally biased region" description="Basic and acidic residues" evidence="1">
    <location>
        <begin position="277"/>
        <end position="289"/>
    </location>
</feature>